<dbReference type="RefSeq" id="WP_006983976.1">
    <property type="nucleotide sequence ID" value="NZ_ABVL01000054.1"/>
</dbReference>
<dbReference type="InterPro" id="IPR001792">
    <property type="entry name" value="Acylphosphatase-like_dom"/>
</dbReference>
<organism evidence="3 4">
    <name type="scientific">Chthoniobacter flavus Ellin428</name>
    <dbReference type="NCBI Taxonomy" id="497964"/>
    <lineage>
        <taxon>Bacteria</taxon>
        <taxon>Pseudomonadati</taxon>
        <taxon>Verrucomicrobiota</taxon>
        <taxon>Spartobacteria</taxon>
        <taxon>Chthoniobacterales</taxon>
        <taxon>Chthoniobacteraceae</taxon>
        <taxon>Chthoniobacter</taxon>
    </lineage>
</organism>
<proteinExistence type="predicted"/>
<dbReference type="PROSITE" id="PS51160">
    <property type="entry name" value="ACYLPHOSPHATASE_3"/>
    <property type="match status" value="1"/>
</dbReference>
<dbReference type="EMBL" id="ABVL01000054">
    <property type="protein sequence ID" value="EDY15807.1"/>
    <property type="molecule type" value="Genomic_DNA"/>
</dbReference>
<dbReference type="Proteomes" id="UP000005824">
    <property type="component" value="Unassembled WGS sequence"/>
</dbReference>
<comment type="caution">
    <text evidence="3">The sequence shown here is derived from an EMBL/GenBank/DDBJ whole genome shotgun (WGS) entry which is preliminary data.</text>
</comment>
<protein>
    <recommendedName>
        <fullName evidence="2">Acylphosphatase-like domain-containing protein</fullName>
    </recommendedName>
</protein>
<dbReference type="AlphaFoldDB" id="B4DCL9"/>
<sequence>MPTLKINRRHRSRVRVQLTVFGYEVQVYGQTVFRSSTQDEAERLARDLCRALG</sequence>
<feature type="domain" description="Acylphosphatase-like" evidence="2">
    <location>
        <begin position="15"/>
        <end position="53"/>
    </location>
</feature>
<name>B4DCL9_9BACT</name>
<dbReference type="InParanoid" id="B4DCL9"/>
<reference evidence="3 4" key="1">
    <citation type="journal article" date="2011" name="J. Bacteriol.">
        <title>Genome sequence of Chthoniobacter flavus Ellin428, an aerobic heterotrophic soil bacterium.</title>
        <authorList>
            <person name="Kant R."/>
            <person name="van Passel M.W."/>
            <person name="Palva A."/>
            <person name="Lucas S."/>
            <person name="Lapidus A."/>
            <person name="Glavina Del Rio T."/>
            <person name="Dalin E."/>
            <person name="Tice H."/>
            <person name="Bruce D."/>
            <person name="Goodwin L."/>
            <person name="Pitluck S."/>
            <person name="Larimer F.W."/>
            <person name="Land M.L."/>
            <person name="Hauser L."/>
            <person name="Sangwan P."/>
            <person name="de Vos W.M."/>
            <person name="Janssen P.H."/>
            <person name="Smidt H."/>
        </authorList>
    </citation>
    <scope>NUCLEOTIDE SEQUENCE [LARGE SCALE GENOMIC DNA]</scope>
    <source>
        <strain evidence="3 4">Ellin428</strain>
    </source>
</reference>
<evidence type="ECO:0000256" key="1">
    <source>
        <dbReference type="PROSITE-ProRule" id="PRU00520"/>
    </source>
</evidence>
<evidence type="ECO:0000313" key="3">
    <source>
        <dbReference type="EMBL" id="EDY15807.1"/>
    </source>
</evidence>
<comment type="caution">
    <text evidence="1">Lacks conserved residue(s) required for the propagation of feature annotation.</text>
</comment>
<evidence type="ECO:0000259" key="2">
    <source>
        <dbReference type="PROSITE" id="PS51160"/>
    </source>
</evidence>
<evidence type="ECO:0000313" key="4">
    <source>
        <dbReference type="Proteomes" id="UP000005824"/>
    </source>
</evidence>
<keyword evidence="4" id="KW-1185">Reference proteome</keyword>
<accession>B4DCL9</accession>
<gene>
    <name evidence="3" type="ORF">CfE428DRAFT_6660</name>
</gene>